<proteinExistence type="predicted"/>
<evidence type="ECO:0000313" key="1">
    <source>
        <dbReference type="EMBL" id="KAJ9127250.1"/>
    </source>
</evidence>
<sequence length="64" mass="6939">MAPLLFKPKTAKTAVPTPVLVIAKEDTETSAAAIGKLLNLKELRMASEDLMKDVMPGVETKDDR</sequence>
<organism evidence="1 2">
    <name type="scientific">Naganishia onofrii</name>
    <dbReference type="NCBI Taxonomy" id="1851511"/>
    <lineage>
        <taxon>Eukaryota</taxon>
        <taxon>Fungi</taxon>
        <taxon>Dikarya</taxon>
        <taxon>Basidiomycota</taxon>
        <taxon>Agaricomycotina</taxon>
        <taxon>Tremellomycetes</taxon>
        <taxon>Filobasidiales</taxon>
        <taxon>Filobasidiaceae</taxon>
        <taxon>Naganishia</taxon>
    </lineage>
</organism>
<dbReference type="EMBL" id="JASBWV010000003">
    <property type="protein sequence ID" value="KAJ9127250.1"/>
    <property type="molecule type" value="Genomic_DNA"/>
</dbReference>
<dbReference type="Proteomes" id="UP001234202">
    <property type="component" value="Unassembled WGS sequence"/>
</dbReference>
<comment type="caution">
    <text evidence="1">The sequence shown here is derived from an EMBL/GenBank/DDBJ whole genome shotgun (WGS) entry which is preliminary data.</text>
</comment>
<protein>
    <submittedName>
        <fullName evidence="1">Uncharacterized protein</fullName>
    </submittedName>
</protein>
<reference evidence="1" key="1">
    <citation type="submission" date="2023-04" db="EMBL/GenBank/DDBJ databases">
        <title>Draft Genome sequencing of Naganishia species isolated from polar environments using Oxford Nanopore Technology.</title>
        <authorList>
            <person name="Leo P."/>
            <person name="Venkateswaran K."/>
        </authorList>
    </citation>
    <scope>NUCLEOTIDE SEQUENCE</scope>
    <source>
        <strain evidence="1">DBVPG 5303</strain>
    </source>
</reference>
<name>A0ACC2XUH8_9TREE</name>
<gene>
    <name evidence="1" type="ORF">QFC24_001488</name>
</gene>
<evidence type="ECO:0000313" key="2">
    <source>
        <dbReference type="Proteomes" id="UP001234202"/>
    </source>
</evidence>
<keyword evidence="2" id="KW-1185">Reference proteome</keyword>
<accession>A0ACC2XUH8</accession>